<dbReference type="InterPro" id="IPR010982">
    <property type="entry name" value="Lambda_DNA-bd_dom_sf"/>
</dbReference>
<sequence length="335" mass="37997">MATLKDIAKLAKVSSATVSRVLNQDATLSVSEETRHRILTVAEELGYEKHKRSTNILQERQKIAIVQWYSEQEELNDLYYYSIRIGLEKRAQELDYDIIRYFNNDILTISENICGIIAIGKFSSAQISKLEKLSQNLVFVDSDTLNAGHPCVTTDFDNAVIKVLDYFMDQGFTKIGMIAGEERTTDQQELIVDQRFRTFKNYAYENNLYNPNYVFVGDFSAQAGYELMKKAITELGNDLPQAFFVANDTLAIGALRALQEASIIVPDRVSLISFNDTPLTKQVFPALSSITVYTEEMGRTAVDILNRQLINHNTIPTMTRLATTLTLRDSTNKRR</sequence>
<evidence type="ECO:0000313" key="5">
    <source>
        <dbReference type="EMBL" id="CBI12689.1"/>
    </source>
</evidence>
<evidence type="ECO:0000259" key="4">
    <source>
        <dbReference type="PROSITE" id="PS50932"/>
    </source>
</evidence>
<organism evidence="5 6">
    <name type="scientific">Streptococcus gallolyticus (strain UCN34)</name>
    <dbReference type="NCBI Taxonomy" id="637909"/>
    <lineage>
        <taxon>Bacteria</taxon>
        <taxon>Bacillati</taxon>
        <taxon>Bacillota</taxon>
        <taxon>Bacilli</taxon>
        <taxon>Lactobacillales</taxon>
        <taxon>Streptococcaceae</taxon>
        <taxon>Streptococcus</taxon>
    </lineage>
</organism>
<dbReference type="PANTHER" id="PTHR30146:SF149">
    <property type="entry name" value="HTH-TYPE TRANSCRIPTIONAL REGULATOR EBGR"/>
    <property type="match status" value="1"/>
</dbReference>
<protein>
    <submittedName>
        <fullName evidence="5">Galactose repressor</fullName>
    </submittedName>
</protein>
<dbReference type="PROSITE" id="PS50932">
    <property type="entry name" value="HTH_LACI_2"/>
    <property type="match status" value="1"/>
</dbReference>
<keyword evidence="1" id="KW-0805">Transcription regulation</keyword>
<dbReference type="PROSITE" id="PS00356">
    <property type="entry name" value="HTH_LACI_1"/>
    <property type="match status" value="1"/>
</dbReference>
<evidence type="ECO:0000256" key="2">
    <source>
        <dbReference type="ARBA" id="ARBA00023125"/>
    </source>
</evidence>
<accession>A0AA36JWX6</accession>
<keyword evidence="3" id="KW-0804">Transcription</keyword>
<dbReference type="PANTHER" id="PTHR30146">
    <property type="entry name" value="LACI-RELATED TRANSCRIPTIONAL REPRESSOR"/>
    <property type="match status" value="1"/>
</dbReference>
<dbReference type="EMBL" id="FN597254">
    <property type="protein sequence ID" value="CBI12689.1"/>
    <property type="molecule type" value="Genomic_DNA"/>
</dbReference>
<dbReference type="KEGG" id="sga:GALLO_0197"/>
<dbReference type="Pfam" id="PF00356">
    <property type="entry name" value="LacI"/>
    <property type="match status" value="1"/>
</dbReference>
<gene>
    <name evidence="5" type="primary">galR</name>
    <name evidence="5" type="ordered locus">GALLO_0197</name>
</gene>
<dbReference type="Pfam" id="PF13377">
    <property type="entry name" value="Peripla_BP_3"/>
    <property type="match status" value="1"/>
</dbReference>
<keyword evidence="2" id="KW-0238">DNA-binding</keyword>
<dbReference type="AlphaFoldDB" id="A0AA36JWX6"/>
<dbReference type="SUPFAM" id="SSF47413">
    <property type="entry name" value="lambda repressor-like DNA-binding domains"/>
    <property type="match status" value="1"/>
</dbReference>
<reference evidence="5 6" key="1">
    <citation type="journal article" date="2010" name="J. Bacteriol.">
        <title>Genome sequence of Streptococcus gallolyticus: insights into its adaptation to the bovine rumen and its ability to cause endocarditis.</title>
        <authorList>
            <person name="Rusniok C."/>
            <person name="Couve E."/>
            <person name="Da Cunha V."/>
            <person name="El Gana R."/>
            <person name="Zidane N."/>
            <person name="Bouchier C."/>
            <person name="Poyart C."/>
            <person name="Leclercq R."/>
            <person name="Trieu-Cuot P."/>
            <person name="Glaser P."/>
        </authorList>
    </citation>
    <scope>NUCLEOTIDE SEQUENCE [LARGE SCALE GENOMIC DNA]</scope>
    <source>
        <strain evidence="5 6">UCN34</strain>
    </source>
</reference>
<dbReference type="SMART" id="SM00354">
    <property type="entry name" value="HTH_LACI"/>
    <property type="match status" value="1"/>
</dbReference>
<dbReference type="GeneID" id="57921249"/>
<dbReference type="Proteomes" id="UP000001517">
    <property type="component" value="Chromosome"/>
</dbReference>
<dbReference type="Gene3D" id="1.10.260.40">
    <property type="entry name" value="lambda repressor-like DNA-binding domains"/>
    <property type="match status" value="1"/>
</dbReference>
<dbReference type="InterPro" id="IPR000843">
    <property type="entry name" value="HTH_LacI"/>
</dbReference>
<proteinExistence type="predicted"/>
<dbReference type="RefSeq" id="WP_009853333.1">
    <property type="nucleotide sequence ID" value="NC_013798.1"/>
</dbReference>
<feature type="domain" description="HTH lacI-type" evidence="4">
    <location>
        <begin position="2"/>
        <end position="58"/>
    </location>
</feature>
<evidence type="ECO:0000256" key="3">
    <source>
        <dbReference type="ARBA" id="ARBA00023163"/>
    </source>
</evidence>
<dbReference type="SUPFAM" id="SSF53822">
    <property type="entry name" value="Periplasmic binding protein-like I"/>
    <property type="match status" value="1"/>
</dbReference>
<dbReference type="GO" id="GO:0000976">
    <property type="term" value="F:transcription cis-regulatory region binding"/>
    <property type="evidence" value="ECO:0007669"/>
    <property type="project" value="TreeGrafter"/>
</dbReference>
<dbReference type="InterPro" id="IPR028082">
    <property type="entry name" value="Peripla_BP_I"/>
</dbReference>
<evidence type="ECO:0000256" key="1">
    <source>
        <dbReference type="ARBA" id="ARBA00023015"/>
    </source>
</evidence>
<dbReference type="CDD" id="cd01392">
    <property type="entry name" value="HTH_LacI"/>
    <property type="match status" value="1"/>
</dbReference>
<evidence type="ECO:0000313" key="6">
    <source>
        <dbReference type="Proteomes" id="UP000001517"/>
    </source>
</evidence>
<dbReference type="GO" id="GO:0003700">
    <property type="term" value="F:DNA-binding transcription factor activity"/>
    <property type="evidence" value="ECO:0007669"/>
    <property type="project" value="TreeGrafter"/>
</dbReference>
<dbReference type="Gene3D" id="3.40.50.2300">
    <property type="match status" value="2"/>
</dbReference>
<dbReference type="PRINTS" id="PR00036">
    <property type="entry name" value="HTHLACI"/>
</dbReference>
<dbReference type="InterPro" id="IPR046335">
    <property type="entry name" value="LacI/GalR-like_sensor"/>
</dbReference>
<name>A0AA36JWX6_STRG3</name>
<dbReference type="CDD" id="cd01544">
    <property type="entry name" value="PBP1_GalR"/>
    <property type="match status" value="1"/>
</dbReference>